<dbReference type="EMBL" id="MUJZ01038213">
    <property type="protein sequence ID" value="OTF76286.1"/>
    <property type="molecule type" value="Genomic_DNA"/>
</dbReference>
<dbReference type="InterPro" id="IPR013029">
    <property type="entry name" value="YchF_C"/>
</dbReference>
<proteinExistence type="predicted"/>
<name>A0A1Y3B9P5_EURMA</name>
<dbReference type="GO" id="GO:0005737">
    <property type="term" value="C:cytoplasm"/>
    <property type="evidence" value="ECO:0007669"/>
    <property type="project" value="TreeGrafter"/>
</dbReference>
<comment type="caution">
    <text evidence="7">The sequence shown here is derived from an EMBL/GenBank/DDBJ whole genome shotgun (WGS) entry which is preliminary data.</text>
</comment>
<dbReference type="Gene3D" id="3.10.20.30">
    <property type="match status" value="1"/>
</dbReference>
<keyword evidence="4" id="KW-0067">ATP-binding</keyword>
<feature type="domain" description="TGS" evidence="6">
    <location>
        <begin position="14"/>
        <end position="97"/>
    </location>
</feature>
<dbReference type="Proteomes" id="UP000194236">
    <property type="component" value="Unassembled WGS sequence"/>
</dbReference>
<keyword evidence="2" id="KW-0479">Metal-binding</keyword>
<dbReference type="InterPro" id="IPR012675">
    <property type="entry name" value="Beta-grasp_dom_sf"/>
</dbReference>
<evidence type="ECO:0000256" key="5">
    <source>
        <dbReference type="ARBA" id="ARBA00022842"/>
    </source>
</evidence>
<evidence type="ECO:0000259" key="6">
    <source>
        <dbReference type="PROSITE" id="PS51880"/>
    </source>
</evidence>
<keyword evidence="5" id="KW-0460">Magnesium</keyword>
<organism evidence="7 8">
    <name type="scientific">Euroglyphus maynei</name>
    <name type="common">Mayne's house dust mite</name>
    <dbReference type="NCBI Taxonomy" id="6958"/>
    <lineage>
        <taxon>Eukaryota</taxon>
        <taxon>Metazoa</taxon>
        <taxon>Ecdysozoa</taxon>
        <taxon>Arthropoda</taxon>
        <taxon>Chelicerata</taxon>
        <taxon>Arachnida</taxon>
        <taxon>Acari</taxon>
        <taxon>Acariformes</taxon>
        <taxon>Sarcoptiformes</taxon>
        <taxon>Astigmata</taxon>
        <taxon>Psoroptidia</taxon>
        <taxon>Analgoidea</taxon>
        <taxon>Pyroglyphidae</taxon>
        <taxon>Pyroglyphinae</taxon>
        <taxon>Euroglyphus</taxon>
    </lineage>
</organism>
<gene>
    <name evidence="7" type="ORF">BLA29_012824</name>
</gene>
<evidence type="ECO:0000313" key="7">
    <source>
        <dbReference type="EMBL" id="OTF76286.1"/>
    </source>
</evidence>
<dbReference type="PROSITE" id="PS51880">
    <property type="entry name" value="TGS"/>
    <property type="match status" value="1"/>
</dbReference>
<evidence type="ECO:0000256" key="2">
    <source>
        <dbReference type="ARBA" id="ARBA00022723"/>
    </source>
</evidence>
<keyword evidence="8" id="KW-1185">Reference proteome</keyword>
<dbReference type="InterPro" id="IPR012676">
    <property type="entry name" value="TGS-like"/>
</dbReference>
<dbReference type="GO" id="GO:0005524">
    <property type="term" value="F:ATP binding"/>
    <property type="evidence" value="ECO:0007669"/>
    <property type="project" value="UniProtKB-KW"/>
</dbReference>
<evidence type="ECO:0000256" key="3">
    <source>
        <dbReference type="ARBA" id="ARBA00022741"/>
    </source>
</evidence>
<dbReference type="SUPFAM" id="SSF81271">
    <property type="entry name" value="TGS-like"/>
    <property type="match status" value="1"/>
</dbReference>
<reference evidence="7 8" key="1">
    <citation type="submission" date="2017-03" db="EMBL/GenBank/DDBJ databases">
        <title>Genome Survey of Euroglyphus maynei.</title>
        <authorList>
            <person name="Arlian L.G."/>
            <person name="Morgan M.S."/>
            <person name="Rider S.D."/>
        </authorList>
    </citation>
    <scope>NUCLEOTIDE SEQUENCE [LARGE SCALE GENOMIC DNA]</scope>
    <source>
        <strain evidence="7">Arlian Lab</strain>
        <tissue evidence="7">Whole body</tissue>
    </source>
</reference>
<dbReference type="GO" id="GO:0016887">
    <property type="term" value="F:ATP hydrolysis activity"/>
    <property type="evidence" value="ECO:0007669"/>
    <property type="project" value="TreeGrafter"/>
</dbReference>
<dbReference type="CDD" id="cd04867">
    <property type="entry name" value="TGS_YchF_OLA1"/>
    <property type="match status" value="1"/>
</dbReference>
<dbReference type="InterPro" id="IPR004095">
    <property type="entry name" value="TGS"/>
</dbReference>
<evidence type="ECO:0000256" key="4">
    <source>
        <dbReference type="ARBA" id="ARBA00022840"/>
    </source>
</evidence>
<protein>
    <submittedName>
        <fullName evidence="7">GTP-binding protein CG1354-like protein</fullName>
    </submittedName>
</protein>
<dbReference type="FunFam" id="3.10.20.30:FF:000029">
    <property type="entry name" value="Obg-like ATPase 1"/>
    <property type="match status" value="1"/>
</dbReference>
<dbReference type="Pfam" id="PF06071">
    <property type="entry name" value="YchF-GTPase_C"/>
    <property type="match status" value="1"/>
</dbReference>
<dbReference type="PANTHER" id="PTHR23305:SF11">
    <property type="entry name" value="OBG-LIKE ATPASE 1"/>
    <property type="match status" value="1"/>
</dbReference>
<feature type="non-terminal residue" evidence="7">
    <location>
        <position position="1"/>
    </location>
</feature>
<evidence type="ECO:0000256" key="1">
    <source>
        <dbReference type="ARBA" id="ARBA00001946"/>
    </source>
</evidence>
<keyword evidence="3" id="KW-0547">Nucleotide-binding</keyword>
<accession>A0A1Y3B9P5</accession>
<comment type="cofactor">
    <cofactor evidence="1">
        <name>Mg(2+)</name>
        <dbReference type="ChEBI" id="CHEBI:18420"/>
    </cofactor>
</comment>
<dbReference type="AlphaFoldDB" id="A0A1Y3B9P5"/>
<dbReference type="OrthoDB" id="424823at2759"/>
<dbReference type="GO" id="GO:0046872">
    <property type="term" value="F:metal ion binding"/>
    <property type="evidence" value="ECO:0007669"/>
    <property type="project" value="UniProtKB-KW"/>
</dbReference>
<sequence>ALNKIIVTGYKALQLIYFFTAGKDEVKAWTIQKGTKAPQAAGRIHTDFEKGFIMAEVMKFDDFKELGSESATKSAGKYRQQGRNYVVEDGDIILFKFNAGAGLTSKKK</sequence>
<evidence type="ECO:0000313" key="8">
    <source>
        <dbReference type="Proteomes" id="UP000194236"/>
    </source>
</evidence>
<dbReference type="PANTHER" id="PTHR23305">
    <property type="entry name" value="OBG GTPASE FAMILY"/>
    <property type="match status" value="1"/>
</dbReference>